<comment type="function">
    <text evidence="2">Adenine glycosylase active on G-A mispairs. MutY also corrects error-prone DNA synthesis past GO lesions which are due to the oxidatively damaged form of guanine: 7,8-dihydro-8-oxoguanine (8-oxo-dGTP).</text>
</comment>
<keyword evidence="8 14" id="KW-0227">DNA damage</keyword>
<dbReference type="PROSITE" id="PS00764">
    <property type="entry name" value="ENDONUCLEASE_III_1"/>
    <property type="match status" value="1"/>
</dbReference>
<keyword evidence="10 14" id="KW-0408">Iron</keyword>
<dbReference type="InterPro" id="IPR000445">
    <property type="entry name" value="HhH_motif"/>
</dbReference>
<dbReference type="EC" id="3.2.2.31" evidence="4 14"/>
<evidence type="ECO:0000256" key="6">
    <source>
        <dbReference type="ARBA" id="ARBA00022485"/>
    </source>
</evidence>
<dbReference type="PROSITE" id="PS01155">
    <property type="entry name" value="ENDONUCLEASE_III_2"/>
    <property type="match status" value="1"/>
</dbReference>
<feature type="region of interest" description="Disordered" evidence="15">
    <location>
        <begin position="346"/>
        <end position="370"/>
    </location>
</feature>
<dbReference type="CDD" id="cd03431">
    <property type="entry name" value="NUDIX_DNA_Glycosylase_C-MutY"/>
    <property type="match status" value="1"/>
</dbReference>
<evidence type="ECO:0000256" key="7">
    <source>
        <dbReference type="ARBA" id="ARBA00022723"/>
    </source>
</evidence>
<sequence>MPAPSATALLDWYDVHARRLPWRVPPENRALGVLPDPYRVWLSEVMLQQTTVAAVKSYFLDFLARWPTLPALAAAPRDDVMAAWAGLGYYSRARNLKACAEAVARDHGGRFPDTVEGLSALPGIGPYTAAAIAAIAFDVPAAVVDGNVERVVARLFALETPLPDVKPEIRRLTATLTPQQRPGDFAQAMMDLGATICTPKRPACALCPWSDPCLARRRGDAETLPRRQAKAKRPTRYGVAFVARRHDDALLVRRRPDKGLLGGMLEVPGGDWREGAPPEAAPPFPADWKTAGEVEHTFTHFHLVLSVKTTEVGDRPPPAGCFWLDAAAVAGEALPSVMRKVVEAATDRPARRQSRHARNVLAPKRTIFDR</sequence>
<evidence type="ECO:0000256" key="2">
    <source>
        <dbReference type="ARBA" id="ARBA00002933"/>
    </source>
</evidence>
<keyword evidence="12" id="KW-0234">DNA repair</keyword>
<evidence type="ECO:0000256" key="15">
    <source>
        <dbReference type="SAM" id="MobiDB-lite"/>
    </source>
</evidence>
<evidence type="ECO:0000256" key="8">
    <source>
        <dbReference type="ARBA" id="ARBA00022763"/>
    </source>
</evidence>
<dbReference type="GO" id="GO:0051539">
    <property type="term" value="F:4 iron, 4 sulfur cluster binding"/>
    <property type="evidence" value="ECO:0007669"/>
    <property type="project" value="UniProtKB-UniRule"/>
</dbReference>
<feature type="domain" description="HhH-GPD" evidence="16">
    <location>
        <begin position="46"/>
        <end position="195"/>
    </location>
</feature>
<dbReference type="InterPro" id="IPR044298">
    <property type="entry name" value="MIG/MutY"/>
</dbReference>
<comment type="cofactor">
    <cofactor evidence="14">
        <name>[4Fe-4S] cluster</name>
        <dbReference type="ChEBI" id="CHEBI:49883"/>
    </cofactor>
    <text evidence="14">Binds 1 [4Fe-4S] cluster.</text>
</comment>
<keyword evidence="6" id="KW-0004">4Fe-4S</keyword>
<dbReference type="CDD" id="cd00056">
    <property type="entry name" value="ENDO3c"/>
    <property type="match status" value="1"/>
</dbReference>
<dbReference type="SUPFAM" id="SSF55811">
    <property type="entry name" value="Nudix"/>
    <property type="match status" value="1"/>
</dbReference>
<keyword evidence="11" id="KW-0411">Iron-sulfur</keyword>
<evidence type="ECO:0000256" key="4">
    <source>
        <dbReference type="ARBA" id="ARBA00012045"/>
    </source>
</evidence>
<dbReference type="GO" id="GO:0032357">
    <property type="term" value="F:oxidized purine DNA binding"/>
    <property type="evidence" value="ECO:0007669"/>
    <property type="project" value="TreeGrafter"/>
</dbReference>
<evidence type="ECO:0000313" key="17">
    <source>
        <dbReference type="EMBL" id="SCM75674.1"/>
    </source>
</evidence>
<dbReference type="Gene3D" id="1.10.1670.10">
    <property type="entry name" value="Helix-hairpin-Helix base-excision DNA repair enzymes (C-terminal)"/>
    <property type="match status" value="1"/>
</dbReference>
<evidence type="ECO:0000256" key="13">
    <source>
        <dbReference type="ARBA" id="ARBA00023295"/>
    </source>
</evidence>
<comment type="catalytic activity">
    <reaction evidence="1 14">
        <text>Hydrolyzes free adenine bases from 7,8-dihydro-8-oxoguanine:adenine mismatched double-stranded DNA, leaving an apurinic site.</text>
        <dbReference type="EC" id="3.2.2.31"/>
    </reaction>
</comment>
<dbReference type="Pfam" id="PF14815">
    <property type="entry name" value="NUDIX_4"/>
    <property type="match status" value="1"/>
</dbReference>
<organism evidence="17">
    <name type="scientific">uncultured Pleomorphomonas sp</name>
    <dbReference type="NCBI Taxonomy" id="442121"/>
    <lineage>
        <taxon>Bacteria</taxon>
        <taxon>Pseudomonadati</taxon>
        <taxon>Pseudomonadota</taxon>
        <taxon>Alphaproteobacteria</taxon>
        <taxon>Hyphomicrobiales</taxon>
        <taxon>Pleomorphomonadaceae</taxon>
        <taxon>Pleomorphomonas</taxon>
        <taxon>environmental samples</taxon>
    </lineage>
</organism>
<dbReference type="InterPro" id="IPR004036">
    <property type="entry name" value="Endonuclease-III-like_CS2"/>
</dbReference>
<dbReference type="InterPro" id="IPR015797">
    <property type="entry name" value="NUDIX_hydrolase-like_dom_sf"/>
</dbReference>
<keyword evidence="13 14" id="KW-0326">Glycosidase</keyword>
<protein>
    <recommendedName>
        <fullName evidence="5 14">Adenine DNA glycosylase</fullName>
        <ecNumber evidence="4 14">3.2.2.31</ecNumber>
    </recommendedName>
</protein>
<evidence type="ECO:0000256" key="1">
    <source>
        <dbReference type="ARBA" id="ARBA00000843"/>
    </source>
</evidence>
<dbReference type="PANTHER" id="PTHR42944">
    <property type="entry name" value="ADENINE DNA GLYCOSYLASE"/>
    <property type="match status" value="1"/>
</dbReference>
<dbReference type="GO" id="GO:0006284">
    <property type="term" value="P:base-excision repair"/>
    <property type="evidence" value="ECO:0007669"/>
    <property type="project" value="UniProtKB-UniRule"/>
</dbReference>
<dbReference type="EMBL" id="FMJD01000007">
    <property type="protein sequence ID" value="SCM75674.1"/>
    <property type="molecule type" value="Genomic_DNA"/>
</dbReference>
<evidence type="ECO:0000256" key="12">
    <source>
        <dbReference type="ARBA" id="ARBA00023204"/>
    </source>
</evidence>
<dbReference type="InterPro" id="IPR023170">
    <property type="entry name" value="HhH_base_excis_C"/>
</dbReference>
<dbReference type="NCBIfam" id="TIGR01084">
    <property type="entry name" value="mutY"/>
    <property type="match status" value="1"/>
</dbReference>
<evidence type="ECO:0000256" key="3">
    <source>
        <dbReference type="ARBA" id="ARBA00008343"/>
    </source>
</evidence>
<dbReference type="SMART" id="SM00478">
    <property type="entry name" value="ENDO3c"/>
    <property type="match status" value="1"/>
</dbReference>
<dbReference type="InterPro" id="IPR003265">
    <property type="entry name" value="HhH-GPD_domain"/>
</dbReference>
<comment type="similarity">
    <text evidence="3 14">Belongs to the Nth/MutY family.</text>
</comment>
<dbReference type="GO" id="GO:0006298">
    <property type="term" value="P:mismatch repair"/>
    <property type="evidence" value="ECO:0007669"/>
    <property type="project" value="TreeGrafter"/>
</dbReference>
<gene>
    <name evidence="17" type="primary">mutY</name>
    <name evidence="17" type="ORF">KL86PLE_30120</name>
</gene>
<keyword evidence="9 17" id="KW-0378">Hydrolase</keyword>
<evidence type="ECO:0000256" key="14">
    <source>
        <dbReference type="RuleBase" id="RU365096"/>
    </source>
</evidence>
<dbReference type="FunFam" id="1.10.340.30:FF:000002">
    <property type="entry name" value="Adenine DNA glycosylase"/>
    <property type="match status" value="1"/>
</dbReference>
<dbReference type="InterPro" id="IPR005760">
    <property type="entry name" value="A/G_AdeGlyc_MutY"/>
</dbReference>
<dbReference type="RefSeq" id="WP_288196039.1">
    <property type="nucleotide sequence ID" value="NZ_LT608334.1"/>
</dbReference>
<evidence type="ECO:0000256" key="9">
    <source>
        <dbReference type="ARBA" id="ARBA00022801"/>
    </source>
</evidence>
<reference evidence="17" key="1">
    <citation type="submission" date="2016-08" db="EMBL/GenBank/DDBJ databases">
        <authorList>
            <person name="Seilhamer J.J."/>
        </authorList>
    </citation>
    <scope>NUCLEOTIDE SEQUENCE</scope>
    <source>
        <strain evidence="17">86</strain>
    </source>
</reference>
<dbReference type="GO" id="GO:0000701">
    <property type="term" value="F:purine-specific mismatch base pair DNA N-glycosylase activity"/>
    <property type="evidence" value="ECO:0007669"/>
    <property type="project" value="UniProtKB-EC"/>
</dbReference>
<dbReference type="Pfam" id="PF00633">
    <property type="entry name" value="HHH"/>
    <property type="match status" value="1"/>
</dbReference>
<dbReference type="PANTHER" id="PTHR42944:SF1">
    <property type="entry name" value="ADENINE DNA GLYCOSYLASE"/>
    <property type="match status" value="1"/>
</dbReference>
<evidence type="ECO:0000259" key="16">
    <source>
        <dbReference type="SMART" id="SM00478"/>
    </source>
</evidence>
<dbReference type="AlphaFoldDB" id="A0A212LDM2"/>
<dbReference type="Gene3D" id="1.10.340.30">
    <property type="entry name" value="Hypothetical protein, domain 2"/>
    <property type="match status" value="1"/>
</dbReference>
<dbReference type="Gene3D" id="3.90.79.10">
    <property type="entry name" value="Nucleoside Triphosphate Pyrophosphohydrolase"/>
    <property type="match status" value="1"/>
</dbReference>
<dbReference type="GO" id="GO:0034039">
    <property type="term" value="F:8-oxo-7,8-dihydroguanine DNA N-glycosylase activity"/>
    <property type="evidence" value="ECO:0007669"/>
    <property type="project" value="TreeGrafter"/>
</dbReference>
<dbReference type="InterPro" id="IPR004035">
    <property type="entry name" value="Endouclease-III_FeS-bd_BS"/>
</dbReference>
<dbReference type="GO" id="GO:0046872">
    <property type="term" value="F:metal ion binding"/>
    <property type="evidence" value="ECO:0007669"/>
    <property type="project" value="UniProtKB-UniRule"/>
</dbReference>
<evidence type="ECO:0000256" key="10">
    <source>
        <dbReference type="ARBA" id="ARBA00023004"/>
    </source>
</evidence>
<dbReference type="InterPro" id="IPR011257">
    <property type="entry name" value="DNA_glycosylase"/>
</dbReference>
<evidence type="ECO:0000256" key="5">
    <source>
        <dbReference type="ARBA" id="ARBA00022023"/>
    </source>
</evidence>
<proteinExistence type="inferred from homology"/>
<name>A0A212LDM2_9HYPH</name>
<keyword evidence="7" id="KW-0479">Metal-binding</keyword>
<evidence type="ECO:0000256" key="11">
    <source>
        <dbReference type="ARBA" id="ARBA00023014"/>
    </source>
</evidence>
<dbReference type="InterPro" id="IPR029119">
    <property type="entry name" value="MutY_C"/>
</dbReference>
<accession>A0A212LDM2</accession>
<dbReference type="SUPFAM" id="SSF48150">
    <property type="entry name" value="DNA-glycosylase"/>
    <property type="match status" value="1"/>
</dbReference>
<dbReference type="Pfam" id="PF00730">
    <property type="entry name" value="HhH-GPD"/>
    <property type="match status" value="1"/>
</dbReference>
<dbReference type="GO" id="GO:0035485">
    <property type="term" value="F:adenine/guanine mispair binding"/>
    <property type="evidence" value="ECO:0007669"/>
    <property type="project" value="TreeGrafter"/>
</dbReference>